<name>A0ACB7FDT5_NIBAL</name>
<accession>A0ACB7FDT5</accession>
<dbReference type="EMBL" id="CM024800">
    <property type="protein sequence ID" value="KAG8012379.1"/>
    <property type="molecule type" value="Genomic_DNA"/>
</dbReference>
<reference evidence="1" key="1">
    <citation type="submission" date="2020-04" db="EMBL/GenBank/DDBJ databases">
        <title>A chromosome-scale assembly and high-density genetic map of the yellow drum (Nibea albiflora) genome.</title>
        <authorList>
            <person name="Xu D."/>
            <person name="Zhang W."/>
            <person name="Chen R."/>
            <person name="Tan P."/>
            <person name="Wang L."/>
            <person name="Song H."/>
            <person name="Tian L."/>
            <person name="Zhu Q."/>
            <person name="Wang B."/>
        </authorList>
    </citation>
    <scope>NUCLEOTIDE SEQUENCE</scope>
    <source>
        <strain evidence="1">ZJHYS-2018</strain>
    </source>
</reference>
<protein>
    <submittedName>
        <fullName evidence="1">Uncharacterized protein</fullName>
    </submittedName>
</protein>
<organism evidence="1 2">
    <name type="scientific">Nibea albiflora</name>
    <name type="common">Yellow drum</name>
    <name type="synonym">Corvina albiflora</name>
    <dbReference type="NCBI Taxonomy" id="240163"/>
    <lineage>
        <taxon>Eukaryota</taxon>
        <taxon>Metazoa</taxon>
        <taxon>Chordata</taxon>
        <taxon>Craniata</taxon>
        <taxon>Vertebrata</taxon>
        <taxon>Euteleostomi</taxon>
        <taxon>Actinopterygii</taxon>
        <taxon>Neopterygii</taxon>
        <taxon>Teleostei</taxon>
        <taxon>Neoteleostei</taxon>
        <taxon>Acanthomorphata</taxon>
        <taxon>Eupercaria</taxon>
        <taxon>Sciaenidae</taxon>
        <taxon>Nibea</taxon>
    </lineage>
</organism>
<dbReference type="Proteomes" id="UP000805704">
    <property type="component" value="Chromosome 12"/>
</dbReference>
<evidence type="ECO:0000313" key="2">
    <source>
        <dbReference type="Proteomes" id="UP000805704"/>
    </source>
</evidence>
<comment type="caution">
    <text evidence="1">The sequence shown here is derived from an EMBL/GenBank/DDBJ whole genome shotgun (WGS) entry which is preliminary data.</text>
</comment>
<sequence>MEKKHHTVKGQAEAGRVPRYQRQPAEFIRGPDQRRTLWVPPEGRTPVREISIDVEDTHFRRGPVQNKKLWTPAIRNNHQNAAAKAQQTDRVNTCNQVKARPRTAIPQRCVSPKTKPTTESKGDEETYLDVLNMLRGKNCETCIVVEASNQPTTQVPQTEFQQPSVRETKQATTFKTEDEASAALPELLKPHPLSETQSEACKEIEASPQQAMIYVSELEYQQYQRQKDRITKLKNGNEALAAEMEQLKKMLQMDKTLHDETMQKRMDEEKVLELQLSEKKASEAEALSKVQELEKTLQKHSRAEQDMLLAQQEEDITKLKTALIQKQDELKSNQLYRQEERSALTEILREMQRALQEGKATQEREQLMKKDSPSSLSKLEATKSPQTNPPLNYTSSMPTTHPIITPS</sequence>
<gene>
    <name evidence="1" type="ORF">GBF38_020116</name>
</gene>
<evidence type="ECO:0000313" key="1">
    <source>
        <dbReference type="EMBL" id="KAG8012379.1"/>
    </source>
</evidence>
<proteinExistence type="predicted"/>
<keyword evidence="2" id="KW-1185">Reference proteome</keyword>